<reference evidence="3" key="3">
    <citation type="submission" date="2025-04" db="UniProtKB">
        <authorList>
            <consortium name="RefSeq"/>
        </authorList>
    </citation>
    <scope>IDENTIFICATION</scope>
    <source>
        <strain evidence="3">CBS 304.34</strain>
    </source>
</reference>
<evidence type="ECO:0000313" key="1">
    <source>
        <dbReference type="EMBL" id="KAF2802778.1"/>
    </source>
</evidence>
<reference evidence="3" key="2">
    <citation type="submission" date="2020-04" db="EMBL/GenBank/DDBJ databases">
        <authorList>
            <consortium name="NCBI Genome Project"/>
        </authorList>
    </citation>
    <scope>NUCLEOTIDE SEQUENCE</scope>
    <source>
        <strain evidence="3">CBS 304.34</strain>
    </source>
</reference>
<dbReference type="EMBL" id="MU003721">
    <property type="protein sequence ID" value="KAF2802778.1"/>
    <property type="molecule type" value="Genomic_DNA"/>
</dbReference>
<proteinExistence type="predicted"/>
<dbReference type="AlphaFoldDB" id="A0A6A6Y2J9"/>
<name>A0A6A6Y2J9_9PEZI</name>
<gene>
    <name evidence="1 3" type="ORF">BDZ99DRAFT_199641</name>
</gene>
<accession>A0A6A6Y2J9</accession>
<keyword evidence="2" id="KW-1185">Reference proteome</keyword>
<protein>
    <submittedName>
        <fullName evidence="1 3">Uncharacterized protein</fullName>
    </submittedName>
</protein>
<dbReference type="GeneID" id="54454123"/>
<organism evidence="1">
    <name type="scientific">Mytilinidion resinicola</name>
    <dbReference type="NCBI Taxonomy" id="574789"/>
    <lineage>
        <taxon>Eukaryota</taxon>
        <taxon>Fungi</taxon>
        <taxon>Dikarya</taxon>
        <taxon>Ascomycota</taxon>
        <taxon>Pezizomycotina</taxon>
        <taxon>Dothideomycetes</taxon>
        <taxon>Pleosporomycetidae</taxon>
        <taxon>Mytilinidiales</taxon>
        <taxon>Mytilinidiaceae</taxon>
        <taxon>Mytilinidion</taxon>
    </lineage>
</organism>
<dbReference type="Proteomes" id="UP000504636">
    <property type="component" value="Unplaced"/>
</dbReference>
<sequence>MPPRRAPRWDVRPPVIDLVALGARIEEESLGLAEAYLEALEAAVEPLGVLHRMREYRRGHALGAVRTLARDLPGLMEPFSVAFCEYWRLELGVIARLRREFVNRGLAVPHGARRMTDWEEEMAAIGSELGLAWLELVQWMEAEEARLARLAAARERRARQRRQRR</sequence>
<reference evidence="1 3" key="1">
    <citation type="journal article" date="2020" name="Stud. Mycol.">
        <title>101 Dothideomycetes genomes: a test case for predicting lifestyles and emergence of pathogens.</title>
        <authorList>
            <person name="Haridas S."/>
            <person name="Albert R."/>
            <person name="Binder M."/>
            <person name="Bloem J."/>
            <person name="Labutti K."/>
            <person name="Salamov A."/>
            <person name="Andreopoulos B."/>
            <person name="Baker S."/>
            <person name="Barry K."/>
            <person name="Bills G."/>
            <person name="Bluhm B."/>
            <person name="Cannon C."/>
            <person name="Castanera R."/>
            <person name="Culley D."/>
            <person name="Daum C."/>
            <person name="Ezra D."/>
            <person name="Gonzalez J."/>
            <person name="Henrissat B."/>
            <person name="Kuo A."/>
            <person name="Liang C."/>
            <person name="Lipzen A."/>
            <person name="Lutzoni F."/>
            <person name="Magnuson J."/>
            <person name="Mondo S."/>
            <person name="Nolan M."/>
            <person name="Ohm R."/>
            <person name="Pangilinan J."/>
            <person name="Park H.-J."/>
            <person name="Ramirez L."/>
            <person name="Alfaro M."/>
            <person name="Sun H."/>
            <person name="Tritt A."/>
            <person name="Yoshinaga Y."/>
            <person name="Zwiers L.-H."/>
            <person name="Turgeon B."/>
            <person name="Goodwin S."/>
            <person name="Spatafora J."/>
            <person name="Crous P."/>
            <person name="Grigoriev I."/>
        </authorList>
    </citation>
    <scope>NUCLEOTIDE SEQUENCE</scope>
    <source>
        <strain evidence="1 3">CBS 304.34</strain>
    </source>
</reference>
<evidence type="ECO:0000313" key="2">
    <source>
        <dbReference type="Proteomes" id="UP000504636"/>
    </source>
</evidence>
<dbReference type="RefSeq" id="XP_033569742.1">
    <property type="nucleotide sequence ID" value="XM_033713230.1"/>
</dbReference>
<evidence type="ECO:0000313" key="3">
    <source>
        <dbReference type="RefSeq" id="XP_033569742.1"/>
    </source>
</evidence>